<dbReference type="InParanoid" id="B7PDP3"/>
<evidence type="ECO:0000313" key="1">
    <source>
        <dbReference type="EMBL" id="EEC04715.1"/>
    </source>
</evidence>
<dbReference type="EnsemblMetazoa" id="ISCW002620-RA">
    <property type="protein sequence ID" value="ISCW002620-PA"/>
    <property type="gene ID" value="ISCW002620"/>
</dbReference>
<reference evidence="1 3" key="1">
    <citation type="submission" date="2008-03" db="EMBL/GenBank/DDBJ databases">
        <title>Annotation of Ixodes scapularis.</title>
        <authorList>
            <consortium name="Ixodes scapularis Genome Project Consortium"/>
            <person name="Caler E."/>
            <person name="Hannick L.I."/>
            <person name="Bidwell S."/>
            <person name="Joardar V."/>
            <person name="Thiagarajan M."/>
            <person name="Amedeo P."/>
            <person name="Galinsky K.J."/>
            <person name="Schobel S."/>
            <person name="Inman J."/>
            <person name="Hostetler J."/>
            <person name="Miller J."/>
            <person name="Hammond M."/>
            <person name="Megy K."/>
            <person name="Lawson D."/>
            <person name="Kodira C."/>
            <person name="Sutton G."/>
            <person name="Meyer J."/>
            <person name="Hill C.A."/>
            <person name="Birren B."/>
            <person name="Nene V."/>
            <person name="Collins F."/>
            <person name="Alarcon-Chaidez F."/>
            <person name="Wikel S."/>
            <person name="Strausberg R."/>
        </authorList>
    </citation>
    <scope>NUCLEOTIDE SEQUENCE [LARGE SCALE GENOMIC DNA]</scope>
    <source>
        <strain evidence="3">Wikel</strain>
        <strain evidence="1">Wikel colony</strain>
    </source>
</reference>
<protein>
    <submittedName>
        <fullName evidence="1 2">Uncharacterized protein</fullName>
    </submittedName>
</protein>
<dbReference type="EMBL" id="DS690902">
    <property type="protein sequence ID" value="EEC04715.1"/>
    <property type="molecule type" value="Genomic_DNA"/>
</dbReference>
<name>B7PDP3_IXOSC</name>
<evidence type="ECO:0000313" key="2">
    <source>
        <dbReference type="EnsemblMetazoa" id="ISCW002620-PA"/>
    </source>
</evidence>
<dbReference type="VEuPathDB" id="VectorBase:ISCI002620"/>
<organism>
    <name type="scientific">Ixodes scapularis</name>
    <name type="common">Black-legged tick</name>
    <name type="synonym">Deer tick</name>
    <dbReference type="NCBI Taxonomy" id="6945"/>
    <lineage>
        <taxon>Eukaryota</taxon>
        <taxon>Metazoa</taxon>
        <taxon>Ecdysozoa</taxon>
        <taxon>Arthropoda</taxon>
        <taxon>Chelicerata</taxon>
        <taxon>Arachnida</taxon>
        <taxon>Acari</taxon>
        <taxon>Parasitiformes</taxon>
        <taxon>Ixodida</taxon>
        <taxon>Ixodoidea</taxon>
        <taxon>Ixodidae</taxon>
        <taxon>Ixodinae</taxon>
        <taxon>Ixodes</taxon>
    </lineage>
</organism>
<dbReference type="VEuPathDB" id="VectorBase:ISCW002620"/>
<proteinExistence type="predicted"/>
<dbReference type="AlphaFoldDB" id="B7PDP3"/>
<evidence type="ECO:0000313" key="3">
    <source>
        <dbReference type="Proteomes" id="UP000001555"/>
    </source>
</evidence>
<accession>B7PDP3</accession>
<dbReference type="HOGENOM" id="CLU_2515149_0_0_1"/>
<reference evidence="2" key="2">
    <citation type="submission" date="2020-05" db="UniProtKB">
        <authorList>
            <consortium name="EnsemblMetazoa"/>
        </authorList>
    </citation>
    <scope>IDENTIFICATION</scope>
    <source>
        <strain evidence="2">wikel</strain>
    </source>
</reference>
<sequence>MLVAAAERKHLLGPVAELAEHNVYLGQKTLGAGQDGAQGLGSKGALGHYHTHFQNFRGLGPECLLAFRFGSVVAGVCRGVGTKIG</sequence>
<keyword evidence="3" id="KW-1185">Reference proteome</keyword>
<dbReference type="Proteomes" id="UP000001555">
    <property type="component" value="Unassembled WGS sequence"/>
</dbReference>
<gene>
    <name evidence="1" type="ORF">IscW_ISCW002620</name>
</gene>
<dbReference type="EMBL" id="ABJB010889983">
    <property type="status" value="NOT_ANNOTATED_CDS"/>
    <property type="molecule type" value="Genomic_DNA"/>
</dbReference>
<dbReference type="PaxDb" id="6945-B7PDP3"/>